<keyword evidence="5" id="KW-1185">Reference proteome</keyword>
<evidence type="ECO:0000313" key="5">
    <source>
        <dbReference type="Proteomes" id="UP001233999"/>
    </source>
</evidence>
<reference evidence="4" key="2">
    <citation type="submission" date="2023-05" db="EMBL/GenBank/DDBJ databases">
        <authorList>
            <person name="Fouks B."/>
        </authorList>
    </citation>
    <scope>NUCLEOTIDE SEQUENCE</scope>
    <source>
        <strain evidence="4">Stay&amp;Tobe</strain>
        <tissue evidence="4">Testes</tissue>
    </source>
</reference>
<dbReference type="PRINTS" id="PR00081">
    <property type="entry name" value="GDHRDH"/>
</dbReference>
<sequence>MERWAGRVALVTGASSGIGACIVEALVKHGLKVVGLARRIERIKEAANKLKGSQGELHGVQCDITNEKDILAAFAWVKEHLGGVDILINNAGVLHQAFLSDGETSQWRHMLDVNVVGLSICTREAVKSMKERGVDDGHIVHINSLAGHGLPNSFSRMYMYGATKNAVTQLAEGLRRELIQSNSNIRVSSISPGLVRTEIMDVAHLQTFSSKDVFTGNPYMEAQDIADAVVFVLGAPQRVQVKEMILIPTGQKF</sequence>
<dbReference type="Pfam" id="PF00106">
    <property type="entry name" value="adh_short"/>
    <property type="match status" value="1"/>
</dbReference>
<evidence type="ECO:0000256" key="3">
    <source>
        <dbReference type="RuleBase" id="RU000363"/>
    </source>
</evidence>
<evidence type="ECO:0000256" key="1">
    <source>
        <dbReference type="ARBA" id="ARBA00006484"/>
    </source>
</evidence>
<gene>
    <name evidence="4" type="ORF">L9F63_001975</name>
</gene>
<protein>
    <recommendedName>
        <fullName evidence="6">Dehydrogenase/reductase SDR family member 11</fullName>
    </recommendedName>
</protein>
<evidence type="ECO:0000256" key="2">
    <source>
        <dbReference type="ARBA" id="ARBA00023002"/>
    </source>
</evidence>
<evidence type="ECO:0008006" key="6">
    <source>
        <dbReference type="Google" id="ProtNLM"/>
    </source>
</evidence>
<dbReference type="InterPro" id="IPR002347">
    <property type="entry name" value="SDR_fam"/>
</dbReference>
<dbReference type="PANTHER" id="PTHR43115">
    <property type="entry name" value="DEHYDROGENASE/REDUCTASE SDR FAMILY MEMBER 11"/>
    <property type="match status" value="1"/>
</dbReference>
<dbReference type="FunFam" id="3.40.50.720:FF:000047">
    <property type="entry name" value="NADP-dependent L-serine/L-allo-threonine dehydrogenase"/>
    <property type="match status" value="1"/>
</dbReference>
<dbReference type="Gene3D" id="3.40.50.720">
    <property type="entry name" value="NAD(P)-binding Rossmann-like Domain"/>
    <property type="match status" value="1"/>
</dbReference>
<evidence type="ECO:0000313" key="4">
    <source>
        <dbReference type="EMBL" id="KAJ9591489.1"/>
    </source>
</evidence>
<accession>A0AAD8A2Z2</accession>
<keyword evidence="2" id="KW-0560">Oxidoreductase</keyword>
<comment type="similarity">
    <text evidence="1 3">Belongs to the short-chain dehydrogenases/reductases (SDR) family.</text>
</comment>
<dbReference type="PANTHER" id="PTHR43115:SF4">
    <property type="entry name" value="DEHYDROGENASE_REDUCTASE SDR FAMILY MEMBER 11"/>
    <property type="match status" value="1"/>
</dbReference>
<proteinExistence type="inferred from homology"/>
<dbReference type="GO" id="GO:0016616">
    <property type="term" value="F:oxidoreductase activity, acting on the CH-OH group of donors, NAD or NADP as acceptor"/>
    <property type="evidence" value="ECO:0007669"/>
    <property type="project" value="UniProtKB-ARBA"/>
</dbReference>
<dbReference type="SUPFAM" id="SSF51735">
    <property type="entry name" value="NAD(P)-binding Rossmann-fold domains"/>
    <property type="match status" value="1"/>
</dbReference>
<organism evidence="4 5">
    <name type="scientific">Diploptera punctata</name>
    <name type="common">Pacific beetle cockroach</name>
    <dbReference type="NCBI Taxonomy" id="6984"/>
    <lineage>
        <taxon>Eukaryota</taxon>
        <taxon>Metazoa</taxon>
        <taxon>Ecdysozoa</taxon>
        <taxon>Arthropoda</taxon>
        <taxon>Hexapoda</taxon>
        <taxon>Insecta</taxon>
        <taxon>Pterygota</taxon>
        <taxon>Neoptera</taxon>
        <taxon>Polyneoptera</taxon>
        <taxon>Dictyoptera</taxon>
        <taxon>Blattodea</taxon>
        <taxon>Blaberoidea</taxon>
        <taxon>Blaberidae</taxon>
        <taxon>Diplopterinae</taxon>
        <taxon>Diploptera</taxon>
    </lineage>
</organism>
<dbReference type="AlphaFoldDB" id="A0AAD8A2Z2"/>
<comment type="caution">
    <text evidence="4">The sequence shown here is derived from an EMBL/GenBank/DDBJ whole genome shotgun (WGS) entry which is preliminary data.</text>
</comment>
<reference evidence="4" key="1">
    <citation type="journal article" date="2023" name="IScience">
        <title>Live-bearing cockroach genome reveals convergent evolutionary mechanisms linked to viviparity in insects and beyond.</title>
        <authorList>
            <person name="Fouks B."/>
            <person name="Harrison M.C."/>
            <person name="Mikhailova A.A."/>
            <person name="Marchal E."/>
            <person name="English S."/>
            <person name="Carruthers M."/>
            <person name="Jennings E.C."/>
            <person name="Chiamaka E.L."/>
            <person name="Frigard R.A."/>
            <person name="Pippel M."/>
            <person name="Attardo G.M."/>
            <person name="Benoit J.B."/>
            <person name="Bornberg-Bauer E."/>
            <person name="Tobe S.S."/>
        </authorList>
    </citation>
    <scope>NUCLEOTIDE SEQUENCE</scope>
    <source>
        <strain evidence="4">Stay&amp;Tobe</strain>
    </source>
</reference>
<name>A0AAD8A2Z2_DIPPU</name>
<dbReference type="PRINTS" id="PR00080">
    <property type="entry name" value="SDRFAMILY"/>
</dbReference>
<dbReference type="Proteomes" id="UP001233999">
    <property type="component" value="Unassembled WGS sequence"/>
</dbReference>
<dbReference type="EMBL" id="JASPKZ010003867">
    <property type="protein sequence ID" value="KAJ9591489.1"/>
    <property type="molecule type" value="Genomic_DNA"/>
</dbReference>
<dbReference type="InterPro" id="IPR036291">
    <property type="entry name" value="NAD(P)-bd_dom_sf"/>
</dbReference>
<dbReference type="PROSITE" id="PS51257">
    <property type="entry name" value="PROKAR_LIPOPROTEIN"/>
    <property type="match status" value="1"/>
</dbReference>